<organism evidence="3 4">
    <name type="scientific">Sphagnum troendelagicum</name>
    <dbReference type="NCBI Taxonomy" id="128251"/>
    <lineage>
        <taxon>Eukaryota</taxon>
        <taxon>Viridiplantae</taxon>
        <taxon>Streptophyta</taxon>
        <taxon>Embryophyta</taxon>
        <taxon>Bryophyta</taxon>
        <taxon>Sphagnophytina</taxon>
        <taxon>Sphagnopsida</taxon>
        <taxon>Sphagnales</taxon>
        <taxon>Sphagnaceae</taxon>
        <taxon>Sphagnum</taxon>
    </lineage>
</organism>
<dbReference type="PANTHER" id="PTHR36374:SF1">
    <property type="entry name" value="OS01G0969000 PROTEIN"/>
    <property type="match status" value="1"/>
</dbReference>
<keyword evidence="2" id="KW-1133">Transmembrane helix</keyword>
<dbReference type="EMBL" id="OZ019895">
    <property type="protein sequence ID" value="CAK9218827.1"/>
    <property type="molecule type" value="Genomic_DNA"/>
</dbReference>
<feature type="transmembrane region" description="Helical" evidence="2">
    <location>
        <begin position="62"/>
        <end position="79"/>
    </location>
</feature>
<accession>A0ABP0UCM3</accession>
<dbReference type="PANTHER" id="PTHR36374">
    <property type="entry name" value="OS01G0969000 PROTEIN"/>
    <property type="match status" value="1"/>
</dbReference>
<keyword evidence="2" id="KW-0472">Membrane</keyword>
<feature type="region of interest" description="Disordered" evidence="1">
    <location>
        <begin position="1"/>
        <end position="36"/>
    </location>
</feature>
<evidence type="ECO:0000256" key="2">
    <source>
        <dbReference type="SAM" id="Phobius"/>
    </source>
</evidence>
<keyword evidence="2" id="KW-0812">Transmembrane</keyword>
<proteinExistence type="predicted"/>
<protein>
    <submittedName>
        <fullName evidence="3">Uncharacterized protein</fullName>
    </submittedName>
</protein>
<reference evidence="3" key="1">
    <citation type="submission" date="2024-02" db="EMBL/GenBank/DDBJ databases">
        <authorList>
            <consortium name="ELIXIR-Norway"/>
            <consortium name="Elixir Norway"/>
        </authorList>
    </citation>
    <scope>NUCLEOTIDE SEQUENCE</scope>
</reference>
<evidence type="ECO:0000313" key="3">
    <source>
        <dbReference type="EMBL" id="CAK9218827.1"/>
    </source>
</evidence>
<sequence>MMASDDQHPPQQVQQLRRELQEEQQQDQKMGPLLVTFPRPVPKVQSLKLEPEKGQEEPQSRSMVQAYIMGAYLIARWAWARFQERQSRRKSGGQG</sequence>
<gene>
    <name evidence="3" type="ORF">CSSPTR1EN2_LOCUS14179</name>
</gene>
<dbReference type="Proteomes" id="UP001497512">
    <property type="component" value="Chromosome 3"/>
</dbReference>
<evidence type="ECO:0000256" key="1">
    <source>
        <dbReference type="SAM" id="MobiDB-lite"/>
    </source>
</evidence>
<keyword evidence="4" id="KW-1185">Reference proteome</keyword>
<evidence type="ECO:0000313" key="4">
    <source>
        <dbReference type="Proteomes" id="UP001497512"/>
    </source>
</evidence>
<name>A0ABP0UCM3_9BRYO</name>